<dbReference type="EMBL" id="BAMD01000038">
    <property type="protein sequence ID" value="GAF04143.1"/>
    <property type="molecule type" value="Genomic_DNA"/>
</dbReference>
<dbReference type="InterPro" id="IPR027417">
    <property type="entry name" value="P-loop_NTPase"/>
</dbReference>
<sequence length="303" mass="34760">MVGEQCFSAQIADLHFTFQCQDSRIFLDRQGSIQAYCIDGDVENSDYLFSYAVRSVIDLFDYQLTFRGEPISNDFLNYSWYVYTLGEKVAIRVEFKDHSEIKSVLAEFEKGKTQVKISLVLKTDCHKAVRLDPLMHPLGSLLMLYLVQEKQGLLIHASAIEDGGQGILFTGVSGIGKSTMARLWGECGACVLNDDRLVLRLFDREVRLYNNPMPYYKQAPKQSILKKIFLLKQSPLNYIQPLKGVQAYSRVLGNFIQQFYEPAMVKKHLDIAEEIIAKVAVYEVGFKPDTDIVRMMREMDRYE</sequence>
<reference evidence="1 2" key="1">
    <citation type="journal article" date="2014" name="Genome Announc.">
        <title>Draft Genome Sequence of Cytophaga fermentans JCM 21142T, a Facultative Anaerobe Isolated from Marine Mud.</title>
        <authorList>
            <person name="Starns D."/>
            <person name="Oshima K."/>
            <person name="Suda W."/>
            <person name="Iino T."/>
            <person name="Yuki M."/>
            <person name="Inoue J."/>
            <person name="Kitamura K."/>
            <person name="Iida T."/>
            <person name="Darby A."/>
            <person name="Hattori M."/>
            <person name="Ohkuma M."/>
        </authorList>
    </citation>
    <scope>NUCLEOTIDE SEQUENCE [LARGE SCALE GENOMIC DNA]</scope>
    <source>
        <strain evidence="1 2">JCM 21142</strain>
    </source>
</reference>
<dbReference type="AlphaFoldDB" id="W7Y9H0"/>
<dbReference type="STRING" id="869213.GCA_000517085_00328"/>
<organism evidence="1 2">
    <name type="scientific">Saccharicrinis fermentans DSM 9555 = JCM 21142</name>
    <dbReference type="NCBI Taxonomy" id="869213"/>
    <lineage>
        <taxon>Bacteria</taxon>
        <taxon>Pseudomonadati</taxon>
        <taxon>Bacteroidota</taxon>
        <taxon>Bacteroidia</taxon>
        <taxon>Marinilabiliales</taxon>
        <taxon>Marinilabiliaceae</taxon>
        <taxon>Saccharicrinis</taxon>
    </lineage>
</organism>
<dbReference type="eggNOG" id="ENOG5032TGW">
    <property type="taxonomic scope" value="Bacteria"/>
</dbReference>
<dbReference type="Gene3D" id="3.40.50.300">
    <property type="entry name" value="P-loop containing nucleotide triphosphate hydrolases"/>
    <property type="match status" value="1"/>
</dbReference>
<accession>W7Y9H0</accession>
<evidence type="ECO:0000313" key="2">
    <source>
        <dbReference type="Proteomes" id="UP000019402"/>
    </source>
</evidence>
<name>W7Y9H0_9BACT</name>
<proteinExistence type="predicted"/>
<evidence type="ECO:0000313" key="1">
    <source>
        <dbReference type="EMBL" id="GAF04143.1"/>
    </source>
</evidence>
<keyword evidence="2" id="KW-1185">Reference proteome</keyword>
<dbReference type="SUPFAM" id="SSF53795">
    <property type="entry name" value="PEP carboxykinase-like"/>
    <property type="match status" value="1"/>
</dbReference>
<comment type="caution">
    <text evidence="1">The sequence shown here is derived from an EMBL/GenBank/DDBJ whole genome shotgun (WGS) entry which is preliminary data.</text>
</comment>
<dbReference type="Proteomes" id="UP000019402">
    <property type="component" value="Unassembled WGS sequence"/>
</dbReference>
<protein>
    <submittedName>
        <fullName evidence="1">SynChlorMet cassette protein ScmC</fullName>
    </submittedName>
</protein>
<gene>
    <name evidence="1" type="ORF">JCM21142_72839</name>
</gene>